<dbReference type="OrthoDB" id="3469147at2759"/>
<protein>
    <recommendedName>
        <fullName evidence="2">3'-5' exoribonuclease Rv2179c-like domain-containing protein</fullName>
    </recommendedName>
</protein>
<dbReference type="InterPro" id="IPR033390">
    <property type="entry name" value="Rv2179c-like"/>
</dbReference>
<keyword evidence="4" id="KW-1185">Reference proteome</keyword>
<evidence type="ECO:0000313" key="3">
    <source>
        <dbReference type="EMBL" id="CAG8954894.1"/>
    </source>
</evidence>
<dbReference type="Gene3D" id="3.30.420.10">
    <property type="entry name" value="Ribonuclease H-like superfamily/Ribonuclease H"/>
    <property type="match status" value="1"/>
</dbReference>
<feature type="region of interest" description="Disordered" evidence="1">
    <location>
        <begin position="369"/>
        <end position="418"/>
    </location>
</feature>
<feature type="compositionally biased region" description="Low complexity" evidence="1">
    <location>
        <begin position="370"/>
        <end position="383"/>
    </location>
</feature>
<dbReference type="AlphaFoldDB" id="A0A9N9KWS7"/>
<gene>
    <name evidence="3" type="ORF">HYFRA_00008582</name>
</gene>
<dbReference type="Pfam" id="PF16473">
    <property type="entry name" value="Rv2179c-like"/>
    <property type="match status" value="1"/>
</dbReference>
<dbReference type="Proteomes" id="UP000696280">
    <property type="component" value="Unassembled WGS sequence"/>
</dbReference>
<feature type="domain" description="3'-5' exoribonuclease Rv2179c-like" evidence="2">
    <location>
        <begin position="9"/>
        <end position="197"/>
    </location>
</feature>
<evidence type="ECO:0000256" key="1">
    <source>
        <dbReference type="SAM" id="MobiDB-lite"/>
    </source>
</evidence>
<dbReference type="EMBL" id="CAJVRL010000058">
    <property type="protein sequence ID" value="CAG8954894.1"/>
    <property type="molecule type" value="Genomic_DNA"/>
</dbReference>
<comment type="caution">
    <text evidence="3">The sequence shown here is derived from an EMBL/GenBank/DDBJ whole genome shotgun (WGS) entry which is preliminary data.</text>
</comment>
<name>A0A9N9KWS7_9HELO</name>
<dbReference type="InterPro" id="IPR036397">
    <property type="entry name" value="RNaseH_sf"/>
</dbReference>
<sequence>MPDKDIHTNIMLDLECTDATVPNPVIIEIAAVHFDIQTGIELAHFHSPVNFQSSLDHKHLTSEEGLKWLKEKIPETLKTSMSTNVSLEQALFRFSNFVRGCCKSTKDRLRDEGFERKIDHSQPMIWGNGAVADNVWIASAYRSCNMERPWKFYNDMCVRTFVRQCSLITGRDFAKEQEFEGTRHIALDDCRHQIAYLVNARNSLVPARPKRSVSCTTTRSRLLNQKASASILKALECLESTDSLQKQPENNRKTKAASAPPTSPGPLSKEAEESIKPVETPPTRLPRKNGLITPSTSFSHPGNEEEHDQSKSFNAAAFLYNSKYSPKHNKIGLLSPETSFAEKDSEGVTHEAQATTTKHFQFGRNILPAESPISVSSESPSTSKRLCSPEKNKLQTMAQDLSDRPLSPPIPRPRRWFS</sequence>
<accession>A0A9N9KWS7</accession>
<reference evidence="3" key="1">
    <citation type="submission" date="2021-07" db="EMBL/GenBank/DDBJ databases">
        <authorList>
            <person name="Durling M."/>
        </authorList>
    </citation>
    <scope>NUCLEOTIDE SEQUENCE</scope>
</reference>
<dbReference type="GO" id="GO:0003676">
    <property type="term" value="F:nucleic acid binding"/>
    <property type="evidence" value="ECO:0007669"/>
    <property type="project" value="InterPro"/>
</dbReference>
<feature type="region of interest" description="Disordered" evidence="1">
    <location>
        <begin position="243"/>
        <end position="310"/>
    </location>
</feature>
<organism evidence="3 4">
    <name type="scientific">Hymenoscyphus fraxineus</name>
    <dbReference type="NCBI Taxonomy" id="746836"/>
    <lineage>
        <taxon>Eukaryota</taxon>
        <taxon>Fungi</taxon>
        <taxon>Dikarya</taxon>
        <taxon>Ascomycota</taxon>
        <taxon>Pezizomycotina</taxon>
        <taxon>Leotiomycetes</taxon>
        <taxon>Helotiales</taxon>
        <taxon>Helotiaceae</taxon>
        <taxon>Hymenoscyphus</taxon>
    </lineage>
</organism>
<evidence type="ECO:0000259" key="2">
    <source>
        <dbReference type="Pfam" id="PF16473"/>
    </source>
</evidence>
<dbReference type="InterPro" id="IPR012337">
    <property type="entry name" value="RNaseH-like_sf"/>
</dbReference>
<dbReference type="SUPFAM" id="SSF53098">
    <property type="entry name" value="Ribonuclease H-like"/>
    <property type="match status" value="1"/>
</dbReference>
<evidence type="ECO:0000313" key="4">
    <source>
        <dbReference type="Proteomes" id="UP000696280"/>
    </source>
</evidence>
<proteinExistence type="predicted"/>